<keyword evidence="2" id="KW-1185">Reference proteome</keyword>
<dbReference type="EMBL" id="RCHS01001121">
    <property type="protein sequence ID" value="RMX55102.1"/>
    <property type="molecule type" value="Genomic_DNA"/>
</dbReference>
<reference evidence="1 2" key="1">
    <citation type="journal article" date="2018" name="Sci. Rep.">
        <title>Comparative analysis of the Pocillopora damicornis genome highlights role of immune system in coral evolution.</title>
        <authorList>
            <person name="Cunning R."/>
            <person name="Bay R.A."/>
            <person name="Gillette P."/>
            <person name="Baker A.C."/>
            <person name="Traylor-Knowles N."/>
        </authorList>
    </citation>
    <scope>NUCLEOTIDE SEQUENCE [LARGE SCALE GENOMIC DNA]</scope>
    <source>
        <strain evidence="1">RSMAS</strain>
        <tissue evidence="1">Whole animal</tissue>
    </source>
</reference>
<comment type="caution">
    <text evidence="1">The sequence shown here is derived from an EMBL/GenBank/DDBJ whole genome shotgun (WGS) entry which is preliminary data.</text>
</comment>
<dbReference type="AlphaFoldDB" id="A0A3M6UN92"/>
<protein>
    <submittedName>
        <fullName evidence="1">Uncharacterized protein</fullName>
    </submittedName>
</protein>
<sequence length="78" mass="8876">MSLSPLQVSSQKPTNSLKVDMNQIAQIMRKEAVRVSMIDLNFVKKFLTDMQSKLLEHKDNGPVEFISESEYCGPFAKK</sequence>
<evidence type="ECO:0000313" key="1">
    <source>
        <dbReference type="EMBL" id="RMX55102.1"/>
    </source>
</evidence>
<proteinExistence type="predicted"/>
<organism evidence="1 2">
    <name type="scientific">Pocillopora damicornis</name>
    <name type="common">Cauliflower coral</name>
    <name type="synonym">Millepora damicornis</name>
    <dbReference type="NCBI Taxonomy" id="46731"/>
    <lineage>
        <taxon>Eukaryota</taxon>
        <taxon>Metazoa</taxon>
        <taxon>Cnidaria</taxon>
        <taxon>Anthozoa</taxon>
        <taxon>Hexacorallia</taxon>
        <taxon>Scleractinia</taxon>
        <taxon>Astrocoeniina</taxon>
        <taxon>Pocilloporidae</taxon>
        <taxon>Pocillopora</taxon>
    </lineage>
</organism>
<evidence type="ECO:0000313" key="2">
    <source>
        <dbReference type="Proteomes" id="UP000275408"/>
    </source>
</evidence>
<gene>
    <name evidence="1" type="ORF">pdam_00024796</name>
</gene>
<dbReference type="Proteomes" id="UP000275408">
    <property type="component" value="Unassembled WGS sequence"/>
</dbReference>
<accession>A0A3M6UN92</accession>
<name>A0A3M6UN92_POCDA</name>